<dbReference type="GO" id="GO:0016020">
    <property type="term" value="C:membrane"/>
    <property type="evidence" value="ECO:0007669"/>
    <property type="project" value="UniProtKB-SubCell"/>
</dbReference>
<evidence type="ECO:0000256" key="2">
    <source>
        <dbReference type="ARBA" id="ARBA00022448"/>
    </source>
</evidence>
<feature type="transmembrane region" description="Helical" evidence="10">
    <location>
        <begin position="265"/>
        <end position="286"/>
    </location>
</feature>
<dbReference type="EMBL" id="AOGT01002449">
    <property type="protein sequence ID" value="EMG45511.1"/>
    <property type="molecule type" value="Genomic_DNA"/>
</dbReference>
<protein>
    <submittedName>
        <fullName evidence="13">High affinity potassium transporter</fullName>
    </submittedName>
</protein>
<feature type="domain" description="K+ potassium transporter integral membrane" evidence="11">
    <location>
        <begin position="48"/>
        <end position="517"/>
    </location>
</feature>
<accession>M3IGW4</accession>
<dbReference type="AlphaFoldDB" id="M3IGW4"/>
<feature type="transmembrane region" description="Helical" evidence="10">
    <location>
        <begin position="393"/>
        <end position="413"/>
    </location>
</feature>
<evidence type="ECO:0000256" key="4">
    <source>
        <dbReference type="ARBA" id="ARBA00022692"/>
    </source>
</evidence>
<evidence type="ECO:0000256" key="1">
    <source>
        <dbReference type="ARBA" id="ARBA00004141"/>
    </source>
</evidence>
<evidence type="ECO:0000259" key="11">
    <source>
        <dbReference type="Pfam" id="PF02705"/>
    </source>
</evidence>
<dbReference type="OrthoDB" id="504708at2759"/>
<evidence type="ECO:0000256" key="5">
    <source>
        <dbReference type="ARBA" id="ARBA00022958"/>
    </source>
</evidence>
<evidence type="ECO:0000313" key="13">
    <source>
        <dbReference type="EMBL" id="EMG45511.1"/>
    </source>
</evidence>
<dbReference type="NCBIfam" id="TIGR00794">
    <property type="entry name" value="kup"/>
    <property type="match status" value="1"/>
</dbReference>
<reference evidence="13 14" key="1">
    <citation type="submission" date="2013-02" db="EMBL/GenBank/DDBJ databases">
        <title>Genome sequence of Candida maltosa Xu316, a potential industrial strain for xylitol and ethanol production.</title>
        <authorList>
            <person name="Yu J."/>
            <person name="Wang Q."/>
            <person name="Geng X."/>
            <person name="Bao W."/>
            <person name="He P."/>
            <person name="Cai J."/>
        </authorList>
    </citation>
    <scope>NUCLEOTIDE SEQUENCE [LARGE SCALE GENOMIC DNA]</scope>
    <source>
        <strain evidence="14">Xu316</strain>
    </source>
</reference>
<evidence type="ECO:0000259" key="12">
    <source>
        <dbReference type="Pfam" id="PF22776"/>
    </source>
</evidence>
<keyword evidence="4 10" id="KW-0812">Transmembrane</keyword>
<keyword evidence="2" id="KW-0813">Transport</keyword>
<feature type="transmembrane region" description="Helical" evidence="10">
    <location>
        <begin position="58"/>
        <end position="84"/>
    </location>
</feature>
<feature type="region of interest" description="Disordered" evidence="9">
    <location>
        <begin position="1"/>
        <end position="50"/>
    </location>
</feature>
<dbReference type="GO" id="GO:0015079">
    <property type="term" value="F:potassium ion transmembrane transporter activity"/>
    <property type="evidence" value="ECO:0007669"/>
    <property type="project" value="InterPro"/>
</dbReference>
<feature type="transmembrane region" description="Helical" evidence="10">
    <location>
        <begin position="340"/>
        <end position="372"/>
    </location>
</feature>
<feature type="transmembrane region" description="Helical" evidence="10">
    <location>
        <begin position="151"/>
        <end position="171"/>
    </location>
</feature>
<feature type="transmembrane region" description="Helical" evidence="10">
    <location>
        <begin position="425"/>
        <end position="445"/>
    </location>
</feature>
<dbReference type="InterPro" id="IPR053951">
    <property type="entry name" value="K_trans_N"/>
</dbReference>
<sequence>MSHLSRKSIDSLNIENANESINDQNEQEYYSDIDGDNDDEEDVTSVDSSSIEEDEKDVYGAISIIFYVFTFIVIFKYVLIVLFIGVNCNHGGQVAIFTKIARHLGIGPRGVSLPGAAQASDMQLLSRQDTTASSVKSLQSRVEQIKQHPTMLSFVQYFILGGCFLGSSLVMSDGLLTPTTSVLSAVGGIQVAVPSFKYVLLVSEIILIVLFVAQQFGASKLSFTFAPIIFIWMLGLIICGIYNIAKHDPGIFAALSPYYAIKLLKSGSIDIFAGVMLSITGTEALFSDVSIVGRLPIQLATCCFVYPALMLCYLGQGAYLSKHPEAYTNPFFLSLPGGSGIYWTMFVLATLATIIASQALILSVFSISSQLINLDCFPKLKIIHLSSSQKGEVYVPVMNWLLMIGVVCTTAGFKNSNNVTAAYGLGISLDLLVTSSLIIICLFYVYNANIIWPILFFLIFVPLEACLVVANLKKVPHGAWFPLMMAAIFCTFLCVWRWARSKKVDQEYEQRVKIPELFPYFGIKSVTVNLNPLYNHNNNDETPALPSYTKNDVVTKFGTFPLARYQGLGFMYVDSILTNSPNTLPQLYGKLVGSFASIPSEFVFVGIRVLSIPYVDQDERILLVPMKIPGHYKCVLRFGFMEDIRIDKALGSRIMIRIPSLSVLTSEQLNNHPIIHFFENDVIRCHEYSGGKRNYWKKVNYLVRKTVINYIYSPIYSLTQDYGRFIECETEKDEREKKLFIGGVARI</sequence>
<keyword evidence="5" id="KW-0630">Potassium</keyword>
<evidence type="ECO:0000256" key="9">
    <source>
        <dbReference type="SAM" id="MobiDB-lite"/>
    </source>
</evidence>
<evidence type="ECO:0000256" key="7">
    <source>
        <dbReference type="ARBA" id="ARBA00023065"/>
    </source>
</evidence>
<dbReference type="Pfam" id="PF22776">
    <property type="entry name" value="K_trans_C"/>
    <property type="match status" value="1"/>
</dbReference>
<dbReference type="PANTHER" id="PTHR30540:SF83">
    <property type="entry name" value="K+ POTASSIUM TRANSPORTER"/>
    <property type="match status" value="1"/>
</dbReference>
<dbReference type="STRING" id="1245528.M3IGW4"/>
<feature type="transmembrane region" description="Helical" evidence="10">
    <location>
        <begin position="298"/>
        <end position="320"/>
    </location>
</feature>
<evidence type="ECO:0000256" key="6">
    <source>
        <dbReference type="ARBA" id="ARBA00022989"/>
    </source>
</evidence>
<dbReference type="Pfam" id="PF02705">
    <property type="entry name" value="K_trans"/>
    <property type="match status" value="1"/>
</dbReference>
<keyword evidence="6 10" id="KW-1133">Transmembrane helix</keyword>
<feature type="transmembrane region" description="Helical" evidence="10">
    <location>
        <begin position="191"/>
        <end position="213"/>
    </location>
</feature>
<feature type="compositionally biased region" description="Polar residues" evidence="9">
    <location>
        <begin position="10"/>
        <end position="24"/>
    </location>
</feature>
<dbReference type="eggNOG" id="ENOG502QPSA">
    <property type="taxonomic scope" value="Eukaryota"/>
</dbReference>
<feature type="transmembrane region" description="Helical" evidence="10">
    <location>
        <begin position="225"/>
        <end position="245"/>
    </location>
</feature>
<evidence type="ECO:0000256" key="3">
    <source>
        <dbReference type="ARBA" id="ARBA00022538"/>
    </source>
</evidence>
<organism evidence="13 14">
    <name type="scientific">Candida maltosa (strain Xu316)</name>
    <name type="common">Yeast</name>
    <dbReference type="NCBI Taxonomy" id="1245528"/>
    <lineage>
        <taxon>Eukaryota</taxon>
        <taxon>Fungi</taxon>
        <taxon>Dikarya</taxon>
        <taxon>Ascomycota</taxon>
        <taxon>Saccharomycotina</taxon>
        <taxon>Pichiomycetes</taxon>
        <taxon>Debaryomycetaceae</taxon>
        <taxon>Candida/Lodderomyces clade</taxon>
        <taxon>Candida</taxon>
    </lineage>
</organism>
<feature type="compositionally biased region" description="Acidic residues" evidence="9">
    <location>
        <begin position="25"/>
        <end position="50"/>
    </location>
</feature>
<evidence type="ECO:0000313" key="14">
    <source>
        <dbReference type="Proteomes" id="UP000011777"/>
    </source>
</evidence>
<keyword evidence="7" id="KW-0406">Ion transport</keyword>
<feature type="domain" description="K+ potassium transporter C-terminal" evidence="12">
    <location>
        <begin position="577"/>
        <end position="702"/>
    </location>
</feature>
<keyword evidence="8 10" id="KW-0472">Membrane</keyword>
<dbReference type="PANTHER" id="PTHR30540">
    <property type="entry name" value="OSMOTIC STRESS POTASSIUM TRANSPORTER"/>
    <property type="match status" value="1"/>
</dbReference>
<dbReference type="InterPro" id="IPR053952">
    <property type="entry name" value="K_trans_C"/>
</dbReference>
<comment type="subcellular location">
    <subcellularLocation>
        <location evidence="1">Membrane</location>
        <topology evidence="1">Multi-pass membrane protein</topology>
    </subcellularLocation>
</comment>
<evidence type="ECO:0000256" key="10">
    <source>
        <dbReference type="SAM" id="Phobius"/>
    </source>
</evidence>
<keyword evidence="14" id="KW-1185">Reference proteome</keyword>
<dbReference type="HOGENOM" id="CLU_008142_4_0_1"/>
<dbReference type="InterPro" id="IPR003855">
    <property type="entry name" value="K+_transporter"/>
</dbReference>
<dbReference type="Proteomes" id="UP000011777">
    <property type="component" value="Unassembled WGS sequence"/>
</dbReference>
<evidence type="ECO:0000256" key="8">
    <source>
        <dbReference type="ARBA" id="ARBA00023136"/>
    </source>
</evidence>
<keyword evidence="3" id="KW-0633">Potassium transport</keyword>
<dbReference type="OMA" id="IWHAVAN"/>
<feature type="transmembrane region" description="Helical" evidence="10">
    <location>
        <begin position="452"/>
        <end position="472"/>
    </location>
</feature>
<gene>
    <name evidence="13" type="ORF">G210_4297</name>
</gene>
<proteinExistence type="predicted"/>
<feature type="transmembrane region" description="Helical" evidence="10">
    <location>
        <begin position="478"/>
        <end position="499"/>
    </location>
</feature>
<name>M3IGW4_CANMX</name>
<comment type="caution">
    <text evidence="13">The sequence shown here is derived from an EMBL/GenBank/DDBJ whole genome shotgun (WGS) entry which is preliminary data.</text>
</comment>